<dbReference type="Proteomes" id="UP000442694">
    <property type="component" value="Unassembled WGS sequence"/>
</dbReference>
<evidence type="ECO:0000256" key="1">
    <source>
        <dbReference type="ARBA" id="ARBA00004167"/>
    </source>
</evidence>
<evidence type="ECO:0000259" key="4">
    <source>
        <dbReference type="SMART" id="SM00244"/>
    </source>
</evidence>
<dbReference type="Pfam" id="PF01145">
    <property type="entry name" value="Band_7"/>
    <property type="match status" value="1"/>
</dbReference>
<keyword evidence="6" id="KW-1185">Reference proteome</keyword>
<dbReference type="InterPro" id="IPR001107">
    <property type="entry name" value="Band_7"/>
</dbReference>
<dbReference type="PANTHER" id="PTHR10264">
    <property type="entry name" value="BAND 7 PROTEIN-RELATED"/>
    <property type="match status" value="1"/>
</dbReference>
<dbReference type="SUPFAM" id="SSF117892">
    <property type="entry name" value="Band 7/SPFH domain"/>
    <property type="match status" value="1"/>
</dbReference>
<feature type="domain" description="Band 7" evidence="4">
    <location>
        <begin position="27"/>
        <end position="193"/>
    </location>
</feature>
<comment type="similarity">
    <text evidence="2">Belongs to the band 7/mec-2 family.</text>
</comment>
<dbReference type="InterPro" id="IPR036013">
    <property type="entry name" value="Band_7/SPFH_dom_sf"/>
</dbReference>
<evidence type="ECO:0000313" key="6">
    <source>
        <dbReference type="Proteomes" id="UP000442694"/>
    </source>
</evidence>
<sequence length="315" mass="35605">MNHDFLQLILGIISGSIIIPLIILISRSFYIQVENETNVLLCRFGKLIKIYQEPGIHLCFEKILPTTQTIVVSLKKDFRRFEEIHVNDCRGTTIIIDLWIEFKILYPEKAVFQVENLEKSLQSILTSTATSILGTFEFKQILSNRNALNQKLKDEIKNETLRWGIVIDLIFISKLSLLPEVSQQLFDAVAARLEKAKADIEEVGRLDAQLLEAETSSQVAALIAEAKGQYSLSIGNAYYKLSQNPELFDAYKKLYEFSLLKPHRTVAFQGFGAEELTSMEAAMTLVTLPEESIVNNSSNQNVFGQNSVHRVMSNA</sequence>
<dbReference type="RefSeq" id="WP_152211253.1">
    <property type="nucleotide sequence ID" value="NZ_WFLN01000004.1"/>
</dbReference>
<dbReference type="Gene3D" id="3.30.479.30">
    <property type="entry name" value="Band 7 domain"/>
    <property type="match status" value="1"/>
</dbReference>
<reference evidence="5 6" key="1">
    <citation type="submission" date="2019-10" db="EMBL/GenBank/DDBJ databases">
        <title>New genus of Silvanigrellaceae.</title>
        <authorList>
            <person name="Pitt A."/>
            <person name="Hahn M.W."/>
        </authorList>
    </citation>
    <scope>NUCLEOTIDE SEQUENCE [LARGE SCALE GENOMIC DNA]</scope>
    <source>
        <strain evidence="5 6">33A1-SZDP</strain>
    </source>
</reference>
<comment type="caution">
    <text evidence="5">The sequence shown here is derived from an EMBL/GenBank/DDBJ whole genome shotgun (WGS) entry which is preliminary data.</text>
</comment>
<dbReference type="InterPro" id="IPR043202">
    <property type="entry name" value="Band-7_stomatin-like"/>
</dbReference>
<dbReference type="AlphaFoldDB" id="A0A833JEE9"/>
<protein>
    <recommendedName>
        <fullName evidence="4">Band 7 domain-containing protein</fullName>
    </recommendedName>
</protein>
<keyword evidence="3" id="KW-1133">Transmembrane helix</keyword>
<evidence type="ECO:0000256" key="3">
    <source>
        <dbReference type="SAM" id="Phobius"/>
    </source>
</evidence>
<dbReference type="EMBL" id="WFLN01000004">
    <property type="protein sequence ID" value="KAB8033165.1"/>
    <property type="molecule type" value="Genomic_DNA"/>
</dbReference>
<dbReference type="PANTHER" id="PTHR10264:SF19">
    <property type="entry name" value="AT06885P-RELATED"/>
    <property type="match status" value="1"/>
</dbReference>
<dbReference type="SMART" id="SM00244">
    <property type="entry name" value="PHB"/>
    <property type="match status" value="1"/>
</dbReference>
<evidence type="ECO:0000313" key="5">
    <source>
        <dbReference type="EMBL" id="KAB8033165.1"/>
    </source>
</evidence>
<dbReference type="GO" id="GO:0005886">
    <property type="term" value="C:plasma membrane"/>
    <property type="evidence" value="ECO:0007669"/>
    <property type="project" value="InterPro"/>
</dbReference>
<gene>
    <name evidence="5" type="ORF">GCL57_00275</name>
</gene>
<evidence type="ECO:0000256" key="2">
    <source>
        <dbReference type="ARBA" id="ARBA00008164"/>
    </source>
</evidence>
<keyword evidence="3" id="KW-0472">Membrane</keyword>
<organism evidence="5 6">
    <name type="scientific">Fluviispira multicolorata</name>
    <dbReference type="NCBI Taxonomy" id="2654512"/>
    <lineage>
        <taxon>Bacteria</taxon>
        <taxon>Pseudomonadati</taxon>
        <taxon>Bdellovibrionota</taxon>
        <taxon>Oligoflexia</taxon>
        <taxon>Silvanigrellales</taxon>
        <taxon>Silvanigrellaceae</taxon>
        <taxon>Fluviispira</taxon>
    </lineage>
</organism>
<keyword evidence="3" id="KW-0812">Transmembrane</keyword>
<accession>A0A833JEE9</accession>
<feature type="transmembrane region" description="Helical" evidence="3">
    <location>
        <begin position="6"/>
        <end position="25"/>
    </location>
</feature>
<name>A0A833JEE9_9BACT</name>
<comment type="subcellular location">
    <subcellularLocation>
        <location evidence="1">Membrane</location>
        <topology evidence="1">Single-pass membrane protein</topology>
    </subcellularLocation>
</comment>
<proteinExistence type="inferred from homology"/>